<keyword evidence="4" id="KW-0378">Hydrolase</keyword>
<feature type="compositionally biased region" description="Low complexity" evidence="7">
    <location>
        <begin position="270"/>
        <end position="279"/>
    </location>
</feature>
<dbReference type="GO" id="GO:0016020">
    <property type="term" value="C:membrane"/>
    <property type="evidence" value="ECO:0007669"/>
    <property type="project" value="UniProtKB-SubCell"/>
</dbReference>
<name>A0A1M5MWQ5_9RHOB</name>
<evidence type="ECO:0000256" key="6">
    <source>
        <dbReference type="ARBA" id="ARBA00023136"/>
    </source>
</evidence>
<dbReference type="GO" id="GO:0004252">
    <property type="term" value="F:serine-type endopeptidase activity"/>
    <property type="evidence" value="ECO:0007669"/>
    <property type="project" value="InterPro"/>
</dbReference>
<feature type="region of interest" description="Disordered" evidence="7">
    <location>
        <begin position="256"/>
        <end position="287"/>
    </location>
</feature>
<dbReference type="SUPFAM" id="SSF144091">
    <property type="entry name" value="Rhomboid-like"/>
    <property type="match status" value="1"/>
</dbReference>
<dbReference type="PANTHER" id="PTHR43731">
    <property type="entry name" value="RHOMBOID PROTEASE"/>
    <property type="match status" value="1"/>
</dbReference>
<reference evidence="10 11" key="1">
    <citation type="submission" date="2016-11" db="EMBL/GenBank/DDBJ databases">
        <authorList>
            <person name="Jaros S."/>
            <person name="Januszkiewicz K."/>
            <person name="Wedrychowicz H."/>
        </authorList>
    </citation>
    <scope>NUCLEOTIDE SEQUENCE [LARGE SCALE GENOMIC DNA]</scope>
    <source>
        <strain evidence="10 11">DSM 29431</strain>
    </source>
</reference>
<proteinExistence type="inferred from homology"/>
<dbReference type="Proteomes" id="UP000184221">
    <property type="component" value="Unassembled WGS sequence"/>
</dbReference>
<evidence type="ECO:0000256" key="8">
    <source>
        <dbReference type="SAM" id="Phobius"/>
    </source>
</evidence>
<keyword evidence="11" id="KW-1185">Reference proteome</keyword>
<dbReference type="Gene3D" id="1.20.1540.10">
    <property type="entry name" value="Rhomboid-like"/>
    <property type="match status" value="1"/>
</dbReference>
<evidence type="ECO:0000256" key="5">
    <source>
        <dbReference type="ARBA" id="ARBA00022989"/>
    </source>
</evidence>
<feature type="transmembrane region" description="Helical" evidence="8">
    <location>
        <begin position="130"/>
        <end position="149"/>
    </location>
</feature>
<dbReference type="Pfam" id="PF01694">
    <property type="entry name" value="Rhomboid"/>
    <property type="match status" value="1"/>
</dbReference>
<evidence type="ECO:0000256" key="7">
    <source>
        <dbReference type="SAM" id="MobiDB-lite"/>
    </source>
</evidence>
<feature type="transmembrane region" description="Helical" evidence="8">
    <location>
        <begin position="46"/>
        <end position="63"/>
    </location>
</feature>
<keyword evidence="10" id="KW-0645">Protease</keyword>
<organism evidence="10 11">
    <name type="scientific">Marivita hallyeonensis</name>
    <dbReference type="NCBI Taxonomy" id="996342"/>
    <lineage>
        <taxon>Bacteria</taxon>
        <taxon>Pseudomonadati</taxon>
        <taxon>Pseudomonadota</taxon>
        <taxon>Alphaproteobacteria</taxon>
        <taxon>Rhodobacterales</taxon>
        <taxon>Roseobacteraceae</taxon>
        <taxon>Marivita</taxon>
    </lineage>
</organism>
<dbReference type="PANTHER" id="PTHR43731:SF14">
    <property type="entry name" value="PRESENILIN-ASSOCIATED RHOMBOID-LIKE PROTEIN, MITOCHONDRIAL"/>
    <property type="match status" value="1"/>
</dbReference>
<accession>A0A1M5MWQ5</accession>
<evidence type="ECO:0000256" key="1">
    <source>
        <dbReference type="ARBA" id="ARBA00004141"/>
    </source>
</evidence>
<feature type="domain" description="Peptidase S54 rhomboid" evidence="9">
    <location>
        <begin position="94"/>
        <end position="242"/>
    </location>
</feature>
<evidence type="ECO:0000313" key="10">
    <source>
        <dbReference type="EMBL" id="SHG81647.1"/>
    </source>
</evidence>
<evidence type="ECO:0000313" key="11">
    <source>
        <dbReference type="Proteomes" id="UP000184221"/>
    </source>
</evidence>
<keyword evidence="3 8" id="KW-0812">Transmembrane</keyword>
<feature type="transmembrane region" description="Helical" evidence="8">
    <location>
        <begin position="224"/>
        <end position="243"/>
    </location>
</feature>
<dbReference type="InterPro" id="IPR035952">
    <property type="entry name" value="Rhomboid-like_sf"/>
</dbReference>
<evidence type="ECO:0000259" key="9">
    <source>
        <dbReference type="Pfam" id="PF01694"/>
    </source>
</evidence>
<gene>
    <name evidence="10" type="ORF">SAMN05443551_0681</name>
</gene>
<dbReference type="FunFam" id="1.20.1540.10:FF:000027">
    <property type="entry name" value="Rhomboid family intramembrane serine protease"/>
    <property type="match status" value="1"/>
</dbReference>
<keyword evidence="5 8" id="KW-1133">Transmembrane helix</keyword>
<evidence type="ECO:0000256" key="2">
    <source>
        <dbReference type="ARBA" id="ARBA00009045"/>
    </source>
</evidence>
<evidence type="ECO:0000256" key="4">
    <source>
        <dbReference type="ARBA" id="ARBA00022801"/>
    </source>
</evidence>
<feature type="transmembrane region" description="Helical" evidence="8">
    <location>
        <begin position="99"/>
        <end position="118"/>
    </location>
</feature>
<comment type="subcellular location">
    <subcellularLocation>
        <location evidence="1">Membrane</location>
        <topology evidence="1">Multi-pass membrane protein</topology>
    </subcellularLocation>
</comment>
<dbReference type="InterPro" id="IPR022764">
    <property type="entry name" value="Peptidase_S54_rhomboid_dom"/>
</dbReference>
<protein>
    <submittedName>
        <fullName evidence="10">Membrane associated serine protease, rhomboid family</fullName>
    </submittedName>
</protein>
<evidence type="ECO:0000256" key="3">
    <source>
        <dbReference type="ARBA" id="ARBA00022692"/>
    </source>
</evidence>
<dbReference type="STRING" id="996342.SAMN05443551_0681"/>
<keyword evidence="6 8" id="KW-0472">Membrane</keyword>
<dbReference type="EMBL" id="FQXC01000001">
    <property type="protein sequence ID" value="SHG81647.1"/>
    <property type="molecule type" value="Genomic_DNA"/>
</dbReference>
<dbReference type="AlphaFoldDB" id="A0A1M5MWQ5"/>
<feature type="transmembrane region" description="Helical" evidence="8">
    <location>
        <begin position="182"/>
        <end position="204"/>
    </location>
</feature>
<dbReference type="GO" id="GO:0006508">
    <property type="term" value="P:proteolysis"/>
    <property type="evidence" value="ECO:0007669"/>
    <property type="project" value="UniProtKB-KW"/>
</dbReference>
<dbReference type="InterPro" id="IPR050925">
    <property type="entry name" value="Rhomboid_protease_S54"/>
</dbReference>
<feature type="transmembrane region" description="Helical" evidence="8">
    <location>
        <begin position="155"/>
        <end position="175"/>
    </location>
</feature>
<sequence>MCAWTRPHRVETHSYWAARLDAPRLWANCRIMFPIRDHNPSGRTPFVTYILIAANVLIFLSYWPLMQDERAIMQVYFDYALIPALVNEGLGFSGFFTSMFLHGSIMHLLGNMLFLFIFGDNMEDEMGHVGFTLFYLAAGLGAGFIHYISAPGSQVPTVGASGAIAGVMGGYLLLFPKARVDIFIFFIVFFKILPIPAWIMLGLWFAMQVFGGFGSPSDEGGVAYWAHVGGFVIGLVLTIPLWLRLGGPQYWTSTEGHPPHPEATYPTVQSRIPRSGPRSRIPKVRRK</sequence>
<comment type="similarity">
    <text evidence="2">Belongs to the peptidase S54 family.</text>
</comment>